<evidence type="ECO:0000313" key="2">
    <source>
        <dbReference type="EMBL" id="MBB6481537.1"/>
    </source>
</evidence>
<dbReference type="RefSeq" id="WP_184747774.1">
    <property type="nucleotide sequence ID" value="NZ_JACHGJ010000006.1"/>
</dbReference>
<reference evidence="2 3" key="1">
    <citation type="submission" date="2020-08" db="EMBL/GenBank/DDBJ databases">
        <title>Genomic Encyclopedia of Type Strains, Phase IV (KMG-IV): sequencing the most valuable type-strain genomes for metagenomic binning, comparative biology and taxonomic classification.</title>
        <authorList>
            <person name="Goeker M."/>
        </authorList>
    </citation>
    <scope>NUCLEOTIDE SEQUENCE [LARGE SCALE GENOMIC DNA]</scope>
    <source>
        <strain evidence="2 3">DSM 2461</strain>
    </source>
</reference>
<feature type="transmembrane region" description="Helical" evidence="1">
    <location>
        <begin position="12"/>
        <end position="39"/>
    </location>
</feature>
<keyword evidence="1" id="KW-0812">Transmembrane</keyword>
<evidence type="ECO:0000256" key="1">
    <source>
        <dbReference type="SAM" id="Phobius"/>
    </source>
</evidence>
<feature type="transmembrane region" description="Helical" evidence="1">
    <location>
        <begin position="45"/>
        <end position="66"/>
    </location>
</feature>
<keyword evidence="3" id="KW-1185">Reference proteome</keyword>
<sequence length="255" mass="29750">MNILERKTTKIILFTLITIHIISMYIAPWFIGGFSWLYVQDVWDRWQGIIVGAFASITSYFIFLITRKHEDEKKKKALRSARSLLPKSLSYIYAYCRDCAPILSEVWYAISLSSDRPHRRLGTESKLPDFPIDHEHIFNKCIEYEDDEVISNHLISILIKLQINHSRISELTKADDSIIEIPHYILSVIYGLLELLAMINKTFEYARFRSNLISSKIEKTEIYTALANLNWDTGDFIVDEDNNLKSYIDAKIAKY</sequence>
<accession>A0A841RE95</accession>
<gene>
    <name evidence="2" type="ORF">HNR50_003217</name>
</gene>
<name>A0A841RE95_9SPIO</name>
<dbReference type="AlphaFoldDB" id="A0A841RE95"/>
<organism evidence="2 3">
    <name type="scientific">Spirochaeta isovalerica</name>
    <dbReference type="NCBI Taxonomy" id="150"/>
    <lineage>
        <taxon>Bacteria</taxon>
        <taxon>Pseudomonadati</taxon>
        <taxon>Spirochaetota</taxon>
        <taxon>Spirochaetia</taxon>
        <taxon>Spirochaetales</taxon>
        <taxon>Spirochaetaceae</taxon>
        <taxon>Spirochaeta</taxon>
    </lineage>
</organism>
<proteinExistence type="predicted"/>
<keyword evidence="1" id="KW-1133">Transmembrane helix</keyword>
<keyword evidence="1" id="KW-0472">Membrane</keyword>
<protein>
    <submittedName>
        <fullName evidence="2">Uncharacterized protein</fullName>
    </submittedName>
</protein>
<dbReference type="EMBL" id="JACHGJ010000006">
    <property type="protein sequence ID" value="MBB6481537.1"/>
    <property type="molecule type" value="Genomic_DNA"/>
</dbReference>
<dbReference type="Proteomes" id="UP000587760">
    <property type="component" value="Unassembled WGS sequence"/>
</dbReference>
<evidence type="ECO:0000313" key="3">
    <source>
        <dbReference type="Proteomes" id="UP000587760"/>
    </source>
</evidence>
<comment type="caution">
    <text evidence="2">The sequence shown here is derived from an EMBL/GenBank/DDBJ whole genome shotgun (WGS) entry which is preliminary data.</text>
</comment>